<dbReference type="Gene3D" id="2.40.160.50">
    <property type="entry name" value="membrane protein fhac: a member of the omp85/tpsb transporter family"/>
    <property type="match status" value="1"/>
</dbReference>
<protein>
    <recommendedName>
        <fullName evidence="3">Translocation protein TolB</fullName>
    </recommendedName>
</protein>
<keyword evidence="2" id="KW-1185">Reference proteome</keyword>
<proteinExistence type="predicted"/>
<accession>A0ABW6D8Q7</accession>
<evidence type="ECO:0000313" key="2">
    <source>
        <dbReference type="Proteomes" id="UP001598138"/>
    </source>
</evidence>
<evidence type="ECO:0008006" key="3">
    <source>
        <dbReference type="Google" id="ProtNLM"/>
    </source>
</evidence>
<sequence length="1019" mass="116687">MRFFQNLFLIVACLLSVYEMQGQDFYPSQRDWERTRIQHKRIRWSYITDQNFEVYYYGKQDALARSTIQFLDGELPRITRILGYTPYQKAKIFLYPSPADLLESNSGISFQNLKKAQEENQDKFKIEIAFKSDLGDLHTRLVEELTRVYVHDILYGGTIRDALQSSLLLTVPEWFSSGIVAYVAHGDSPEMNQYMYQIVAANKVRKPALARGKEAELIGQSIWSYIAKNYGIQPIGNILNLTRIIRNDQSSIASTLRTSISRFLKEWFNFYLSESKQFDVNSTAFSGAENLIARDRLEGEQLADFRISPNGKWMAYTLEDAGQYRVMIQNLQTKKRFYLFQTGLKDPLRESVSNSPRMHWTANNSFSIIYAKDGKSWLNQYAPITGLSAKLVSKTDLKDWNFTDFEMHESGQRMLVRALRNGQMDVGIYDFRRNRFTPITQNAQDEFEAHWFNKQGDVIYLTDHYVDSTQKVIKAKGLSVLMHWRAEEPSNPRVLLTHSGKIHSLQVQSDTLIYFLHKQNTGEELVSLDLSQGKLMQNRVRSGTWTYFHWSGDKLYYRDRDFLEDRIQRISAQSILDIPAYQWYPMTADSTSNFLMDVSAEPKRDSLDVREKAKRSRLERQQLLRARKETAKLAGPFAYHNSFVVNGSEGNFRIDPIRGIGYAFDLKMNDLMENHLIRTGVLLNANFKNSDLWGEYAYLPNKVDWVFRVDRKLYSQESDAFLNKIRYNRASLTGIYPINLTSKLSFAGMFTSNRSFDQVNLSVPENLSTYAGTSVSYTLDNTVHWEDNLPIGTRVLATLEHQQALRTSLSFSRVRLDVRKYVKLSNSILVAGRLSASHAFGPAAPQTMLGGMDNWVFIDREVRTKENPLGVSGPANRDVFMSDFATSLRGFKMNKLAGNSHLLVNLEVRLPVKHLISLESNKSSFMNSLQIVGFTDVGSAWTGANPFSRTNGFNTNVIGGGTNPFQATVTDFRNPFLFGFGVGARANLFGYFVKVDYAYGMETNEIKSPATYVTLGHDF</sequence>
<evidence type="ECO:0000313" key="1">
    <source>
        <dbReference type="EMBL" id="MFD3393305.1"/>
    </source>
</evidence>
<dbReference type="EMBL" id="JBBKXZ010000001">
    <property type="protein sequence ID" value="MFD3393305.1"/>
    <property type="molecule type" value="Genomic_DNA"/>
</dbReference>
<dbReference type="SUPFAM" id="SSF82171">
    <property type="entry name" value="DPP6 N-terminal domain-like"/>
    <property type="match status" value="1"/>
</dbReference>
<gene>
    <name evidence="1" type="ORF">U0R10_01600</name>
</gene>
<name>A0ABW6D8Q7_9BACT</name>
<dbReference type="Gene3D" id="2.130.10.120">
    <property type="entry name" value="Prolyl oligopeptidase, N-terminal domain"/>
    <property type="match status" value="1"/>
</dbReference>
<dbReference type="RefSeq" id="WP_377981931.1">
    <property type="nucleotide sequence ID" value="NZ_JBBKXZ010000001.1"/>
</dbReference>
<organism evidence="1 2">
    <name type="scientific">Aquirufa avitistagni</name>
    <dbReference type="NCBI Taxonomy" id="3104728"/>
    <lineage>
        <taxon>Bacteria</taxon>
        <taxon>Pseudomonadati</taxon>
        <taxon>Bacteroidota</taxon>
        <taxon>Cytophagia</taxon>
        <taxon>Cytophagales</taxon>
        <taxon>Flectobacillaceae</taxon>
        <taxon>Aquirufa</taxon>
    </lineage>
</organism>
<comment type="caution">
    <text evidence="1">The sequence shown here is derived from an EMBL/GenBank/DDBJ whole genome shotgun (WGS) entry which is preliminary data.</text>
</comment>
<reference evidence="1 2" key="1">
    <citation type="submission" date="2024-03" db="EMBL/GenBank/DDBJ databases">
        <title>Aquirufa genome sequencing.</title>
        <authorList>
            <person name="Pitt A."/>
            <person name="Hahn M.W."/>
        </authorList>
    </citation>
    <scope>NUCLEOTIDE SEQUENCE [LARGE SCALE GENOMIC DNA]</scope>
    <source>
        <strain evidence="1 2">OSTEICH-129V</strain>
    </source>
</reference>
<dbReference type="Proteomes" id="UP001598138">
    <property type="component" value="Unassembled WGS sequence"/>
</dbReference>